<dbReference type="EMBL" id="NPDU01000155">
    <property type="protein sequence ID" value="PJZ59412.1"/>
    <property type="molecule type" value="Genomic_DNA"/>
</dbReference>
<evidence type="ECO:0000313" key="1">
    <source>
        <dbReference type="EMBL" id="PJZ51209.1"/>
    </source>
</evidence>
<evidence type="ECO:0008006" key="5">
    <source>
        <dbReference type="Google" id="ProtNLM"/>
    </source>
</evidence>
<reference evidence="3 4" key="1">
    <citation type="submission" date="2017-07" db="EMBL/GenBank/DDBJ databases">
        <title>Leptospira spp. isolated from tropical soils.</title>
        <authorList>
            <person name="Thibeaux R."/>
            <person name="Iraola G."/>
            <person name="Ferres I."/>
            <person name="Bierque E."/>
            <person name="Girault D."/>
            <person name="Soupe-Gilbert M.-E."/>
            <person name="Picardeau M."/>
            <person name="Goarant C."/>
        </authorList>
    </citation>
    <scope>NUCLEOTIDE SEQUENCE [LARGE SCALE GENOMIC DNA]</scope>
    <source>
        <strain evidence="1 4">FH2-B-C1</strain>
        <strain evidence="2 3">FH2-B-D1</strain>
    </source>
</reference>
<evidence type="ECO:0000313" key="2">
    <source>
        <dbReference type="EMBL" id="PJZ59412.1"/>
    </source>
</evidence>
<organism evidence="1 4">
    <name type="scientific">Leptospira adleri</name>
    <dbReference type="NCBI Taxonomy" id="2023186"/>
    <lineage>
        <taxon>Bacteria</taxon>
        <taxon>Pseudomonadati</taxon>
        <taxon>Spirochaetota</taxon>
        <taxon>Spirochaetia</taxon>
        <taxon>Leptospirales</taxon>
        <taxon>Leptospiraceae</taxon>
        <taxon>Leptospira</taxon>
    </lineage>
</organism>
<protein>
    <recommendedName>
        <fullName evidence="5">Lipoprotein</fullName>
    </recommendedName>
</protein>
<comment type="caution">
    <text evidence="1">The sequence shown here is derived from an EMBL/GenBank/DDBJ whole genome shotgun (WGS) entry which is preliminary data.</text>
</comment>
<proteinExistence type="predicted"/>
<dbReference type="Proteomes" id="UP000232188">
    <property type="component" value="Unassembled WGS sequence"/>
</dbReference>
<name>A0A2M9YI38_9LEPT</name>
<accession>A0A2M9YI38</accession>
<evidence type="ECO:0000313" key="4">
    <source>
        <dbReference type="Proteomes" id="UP000232188"/>
    </source>
</evidence>
<evidence type="ECO:0000313" key="3">
    <source>
        <dbReference type="Proteomes" id="UP000232149"/>
    </source>
</evidence>
<dbReference type="AlphaFoldDB" id="A0A2M9YI38"/>
<dbReference type="EMBL" id="NPDV01000038">
    <property type="protein sequence ID" value="PJZ51209.1"/>
    <property type="molecule type" value="Genomic_DNA"/>
</dbReference>
<sequence length="204" mass="24180">MKEIYNILIYRKLLILTAIIFCSCQGSIVYWQHLTYKVKDSKKSYIRFELPSKYEEGGEMIKVDKYFIKILLLEKDSVFKRYVLINPNRRLSFLEEWYGLEQFVFYPNCEYKVEVPIGENKFKIEIAKFESTNNGFYSILEKSVEIPQNYSLRLILTVAGLAYKDPINWTQKFNNRLNSRIEIVATVEPNPDPDEDKICEIPKD</sequence>
<dbReference type="RefSeq" id="WP_100787781.1">
    <property type="nucleotide sequence ID" value="NZ_NPDU01000155.1"/>
</dbReference>
<dbReference type="PROSITE" id="PS51257">
    <property type="entry name" value="PROKAR_LIPOPROTEIN"/>
    <property type="match status" value="1"/>
</dbReference>
<keyword evidence="3" id="KW-1185">Reference proteome</keyword>
<gene>
    <name evidence="2" type="ORF">CH376_23845</name>
    <name evidence="1" type="ORF">CH380_21305</name>
</gene>
<dbReference type="Proteomes" id="UP000232149">
    <property type="component" value="Unassembled WGS sequence"/>
</dbReference>